<evidence type="ECO:0000313" key="2">
    <source>
        <dbReference type="EMBL" id="SNS23746.1"/>
    </source>
</evidence>
<gene>
    <name evidence="2" type="ORF">SAMN04488078_100844</name>
</gene>
<name>A0A239CU25_9RHOB</name>
<feature type="domain" description="LysM" evidence="1">
    <location>
        <begin position="149"/>
        <end position="198"/>
    </location>
</feature>
<reference evidence="2 3" key="1">
    <citation type="submission" date="2017-06" db="EMBL/GenBank/DDBJ databases">
        <authorList>
            <person name="Kim H.J."/>
            <person name="Triplett B.A."/>
        </authorList>
    </citation>
    <scope>NUCLEOTIDE SEQUENCE [LARGE SCALE GENOMIC DNA]</scope>
    <source>
        <strain evidence="2 3">DSM 11445</strain>
    </source>
</reference>
<dbReference type="Pfam" id="PF01476">
    <property type="entry name" value="LysM"/>
    <property type="match status" value="1"/>
</dbReference>
<dbReference type="AlphaFoldDB" id="A0A239CU25"/>
<dbReference type="EMBL" id="FZON01000008">
    <property type="protein sequence ID" value="SNS23746.1"/>
    <property type="molecule type" value="Genomic_DNA"/>
</dbReference>
<evidence type="ECO:0000259" key="1">
    <source>
        <dbReference type="PROSITE" id="PS51782"/>
    </source>
</evidence>
<dbReference type="Proteomes" id="UP000198440">
    <property type="component" value="Unassembled WGS sequence"/>
</dbReference>
<dbReference type="Gene3D" id="3.10.350.10">
    <property type="entry name" value="LysM domain"/>
    <property type="match status" value="1"/>
</dbReference>
<dbReference type="PROSITE" id="PS51782">
    <property type="entry name" value="LYSM"/>
    <property type="match status" value="1"/>
</dbReference>
<sequence>MIRLTLLIVGFAVSTGALLWSVGEPLETERRDQVSRAGPDTFSLQPAMTRPAALPVATPPISPVSGQPVVAALVPVTRSLRPQARPGHLTAGVPTEPPLADDDDVMTILRAMSYGIVEEMKKPAPIAASPVVVSKATPVPAPLIAAAGRSYTVQPGDSLPGVAFRFYGTTVAYLDILKANQGLLNDPSDLRAGMTLRIPDLN</sequence>
<dbReference type="SMART" id="SM00257">
    <property type="entry name" value="LysM"/>
    <property type="match status" value="1"/>
</dbReference>
<proteinExistence type="predicted"/>
<organism evidence="2 3">
    <name type="scientific">Antarctobacter heliothermus</name>
    <dbReference type="NCBI Taxonomy" id="74033"/>
    <lineage>
        <taxon>Bacteria</taxon>
        <taxon>Pseudomonadati</taxon>
        <taxon>Pseudomonadota</taxon>
        <taxon>Alphaproteobacteria</taxon>
        <taxon>Rhodobacterales</taxon>
        <taxon>Roseobacteraceae</taxon>
        <taxon>Antarctobacter</taxon>
    </lineage>
</organism>
<dbReference type="InterPro" id="IPR036779">
    <property type="entry name" value="LysM_dom_sf"/>
</dbReference>
<evidence type="ECO:0000313" key="3">
    <source>
        <dbReference type="Proteomes" id="UP000198440"/>
    </source>
</evidence>
<dbReference type="CDD" id="cd00118">
    <property type="entry name" value="LysM"/>
    <property type="match status" value="1"/>
</dbReference>
<dbReference type="RefSeq" id="WP_089276995.1">
    <property type="nucleotide sequence ID" value="NZ_FZON01000008.1"/>
</dbReference>
<dbReference type="OrthoDB" id="7877177at2"/>
<accession>A0A239CU25</accession>
<protein>
    <submittedName>
        <fullName evidence="2">LysM domain-containing protein</fullName>
    </submittedName>
</protein>
<dbReference type="InterPro" id="IPR018392">
    <property type="entry name" value="LysM"/>
</dbReference>
<dbReference type="SUPFAM" id="SSF54106">
    <property type="entry name" value="LysM domain"/>
    <property type="match status" value="1"/>
</dbReference>